<feature type="compositionally biased region" description="Pro residues" evidence="1">
    <location>
        <begin position="168"/>
        <end position="184"/>
    </location>
</feature>
<accession>A0A645EAP3</accession>
<feature type="compositionally biased region" description="Basic and acidic residues" evidence="1">
    <location>
        <begin position="90"/>
        <end position="114"/>
    </location>
</feature>
<organism evidence="2">
    <name type="scientific">bioreactor metagenome</name>
    <dbReference type="NCBI Taxonomy" id="1076179"/>
    <lineage>
        <taxon>unclassified sequences</taxon>
        <taxon>metagenomes</taxon>
        <taxon>ecological metagenomes</taxon>
    </lineage>
</organism>
<gene>
    <name evidence="2" type="ORF">SDC9_145073</name>
</gene>
<proteinExistence type="predicted"/>
<comment type="caution">
    <text evidence="2">The sequence shown here is derived from an EMBL/GenBank/DDBJ whole genome shotgun (WGS) entry which is preliminary data.</text>
</comment>
<reference evidence="2" key="1">
    <citation type="submission" date="2019-08" db="EMBL/GenBank/DDBJ databases">
        <authorList>
            <person name="Kucharzyk K."/>
            <person name="Murdoch R.W."/>
            <person name="Higgins S."/>
            <person name="Loffler F."/>
        </authorList>
    </citation>
    <scope>NUCLEOTIDE SEQUENCE</scope>
</reference>
<protein>
    <submittedName>
        <fullName evidence="2">Uncharacterized protein</fullName>
    </submittedName>
</protein>
<feature type="compositionally biased region" description="Basic and acidic residues" evidence="1">
    <location>
        <begin position="151"/>
        <end position="161"/>
    </location>
</feature>
<evidence type="ECO:0000313" key="2">
    <source>
        <dbReference type="EMBL" id="MPM97893.1"/>
    </source>
</evidence>
<feature type="region of interest" description="Disordered" evidence="1">
    <location>
        <begin position="90"/>
        <end position="212"/>
    </location>
</feature>
<dbReference type="AlphaFoldDB" id="A0A645EAP3"/>
<dbReference type="EMBL" id="VSSQ01044098">
    <property type="protein sequence ID" value="MPM97893.1"/>
    <property type="molecule type" value="Genomic_DNA"/>
</dbReference>
<sequence>MLAVVLLDDVLHRRDAGEVVSLDPDRTHRHQVGLGAGDLLDRGEGRAEQVGVPDAQPVAGPVDQVAQVRVHQGGDDDPGGRTTLEALHDRDDALDGADPRVADDPEASGRELGLRRAGKASRRLPGGVGNDMDLKDFARHDQHISARPRATCRDSRPHERPPSALPMSAPPDRPPGPAARPAPAAPCGSDRSGYRPPGTRLAPCTPRTPSTS</sequence>
<feature type="compositionally biased region" description="Basic and acidic residues" evidence="1">
    <location>
        <begin position="132"/>
        <end position="144"/>
    </location>
</feature>
<evidence type="ECO:0000256" key="1">
    <source>
        <dbReference type="SAM" id="MobiDB-lite"/>
    </source>
</evidence>
<name>A0A645EAP3_9ZZZZ</name>